<evidence type="ECO:0000256" key="1">
    <source>
        <dbReference type="ARBA" id="ARBA00004651"/>
    </source>
</evidence>
<dbReference type="PANTHER" id="PTHR23513">
    <property type="entry name" value="INTEGRAL MEMBRANE EFFLUX PROTEIN-RELATED"/>
    <property type="match status" value="1"/>
</dbReference>
<dbReference type="RefSeq" id="WP_133977687.1">
    <property type="nucleotide sequence ID" value="NZ_SOCE01000001.1"/>
</dbReference>
<dbReference type="InterPro" id="IPR036259">
    <property type="entry name" value="MFS_trans_sf"/>
</dbReference>
<organism evidence="7 8">
    <name type="scientific">Kribbella voronezhensis</name>
    <dbReference type="NCBI Taxonomy" id="2512212"/>
    <lineage>
        <taxon>Bacteria</taxon>
        <taxon>Bacillati</taxon>
        <taxon>Actinomycetota</taxon>
        <taxon>Actinomycetes</taxon>
        <taxon>Propionibacteriales</taxon>
        <taxon>Kribbellaceae</taxon>
        <taxon>Kribbella</taxon>
    </lineage>
</organism>
<gene>
    <name evidence="7" type="ORF">EV138_1533</name>
</gene>
<comment type="caution">
    <text evidence="7">The sequence shown here is derived from an EMBL/GenBank/DDBJ whole genome shotgun (WGS) entry which is preliminary data.</text>
</comment>
<feature type="transmembrane region" description="Helical" evidence="6">
    <location>
        <begin position="304"/>
        <end position="327"/>
    </location>
</feature>
<dbReference type="Gene3D" id="1.20.1250.20">
    <property type="entry name" value="MFS general substrate transporter like domains"/>
    <property type="match status" value="2"/>
</dbReference>
<evidence type="ECO:0000256" key="5">
    <source>
        <dbReference type="ARBA" id="ARBA00023136"/>
    </source>
</evidence>
<dbReference type="OrthoDB" id="6336756at2"/>
<evidence type="ECO:0000256" key="3">
    <source>
        <dbReference type="ARBA" id="ARBA00022692"/>
    </source>
</evidence>
<evidence type="ECO:0000256" key="2">
    <source>
        <dbReference type="ARBA" id="ARBA00022475"/>
    </source>
</evidence>
<feature type="transmembrane region" description="Helical" evidence="6">
    <location>
        <begin position="278"/>
        <end position="298"/>
    </location>
</feature>
<feature type="transmembrane region" description="Helical" evidence="6">
    <location>
        <begin position="103"/>
        <end position="123"/>
    </location>
</feature>
<feature type="transmembrane region" description="Helical" evidence="6">
    <location>
        <begin position="78"/>
        <end position="97"/>
    </location>
</feature>
<comment type="subcellular location">
    <subcellularLocation>
        <location evidence="1">Cell membrane</location>
        <topology evidence="1">Multi-pass membrane protein</topology>
    </subcellularLocation>
</comment>
<evidence type="ECO:0000313" key="7">
    <source>
        <dbReference type="EMBL" id="TDU87994.1"/>
    </source>
</evidence>
<reference evidence="7 8" key="1">
    <citation type="submission" date="2019-03" db="EMBL/GenBank/DDBJ databases">
        <title>Genomic Encyclopedia of Type Strains, Phase III (KMG-III): the genomes of soil and plant-associated and newly described type strains.</title>
        <authorList>
            <person name="Whitman W."/>
        </authorList>
    </citation>
    <scope>NUCLEOTIDE SEQUENCE [LARGE SCALE GENOMIC DNA]</scope>
    <source>
        <strain evidence="7 8">VKM Ac-2575</strain>
    </source>
</reference>
<feature type="transmembrane region" description="Helical" evidence="6">
    <location>
        <begin position="244"/>
        <end position="266"/>
    </location>
</feature>
<feature type="transmembrane region" description="Helical" evidence="6">
    <location>
        <begin position="361"/>
        <end position="382"/>
    </location>
</feature>
<keyword evidence="3 6" id="KW-0812">Transmembrane</keyword>
<feature type="transmembrane region" description="Helical" evidence="6">
    <location>
        <begin position="12"/>
        <end position="35"/>
    </location>
</feature>
<feature type="transmembrane region" description="Helical" evidence="6">
    <location>
        <begin position="135"/>
        <end position="160"/>
    </location>
</feature>
<accession>A0A4R7T7W6</accession>
<dbReference type="SUPFAM" id="SSF103473">
    <property type="entry name" value="MFS general substrate transporter"/>
    <property type="match status" value="1"/>
</dbReference>
<evidence type="ECO:0000256" key="6">
    <source>
        <dbReference type="SAM" id="Phobius"/>
    </source>
</evidence>
<evidence type="ECO:0000256" key="4">
    <source>
        <dbReference type="ARBA" id="ARBA00022989"/>
    </source>
</evidence>
<keyword evidence="8" id="KW-1185">Reference proteome</keyword>
<name>A0A4R7T7W6_9ACTN</name>
<feature type="transmembrane region" description="Helical" evidence="6">
    <location>
        <begin position="334"/>
        <end position="355"/>
    </location>
</feature>
<dbReference type="AlphaFoldDB" id="A0A4R7T7W6"/>
<evidence type="ECO:0000313" key="8">
    <source>
        <dbReference type="Proteomes" id="UP000295151"/>
    </source>
</evidence>
<dbReference type="GO" id="GO:0005886">
    <property type="term" value="C:plasma membrane"/>
    <property type="evidence" value="ECO:0007669"/>
    <property type="project" value="UniProtKB-SubCell"/>
</dbReference>
<dbReference type="EMBL" id="SOCE01000001">
    <property type="protein sequence ID" value="TDU87994.1"/>
    <property type="molecule type" value="Genomic_DNA"/>
</dbReference>
<feature type="transmembrane region" description="Helical" evidence="6">
    <location>
        <begin position="47"/>
        <end position="66"/>
    </location>
</feature>
<feature type="transmembrane region" description="Helical" evidence="6">
    <location>
        <begin position="210"/>
        <end position="232"/>
    </location>
</feature>
<protein>
    <submittedName>
        <fullName evidence="7">Putative MFS family arabinose efflux permease</fullName>
    </submittedName>
</protein>
<keyword evidence="2" id="KW-1003">Cell membrane</keyword>
<keyword evidence="4 6" id="KW-1133">Transmembrane helix</keyword>
<feature type="transmembrane region" description="Helical" evidence="6">
    <location>
        <begin position="166"/>
        <end position="190"/>
    </location>
</feature>
<proteinExistence type="predicted"/>
<dbReference type="PANTHER" id="PTHR23513:SF11">
    <property type="entry name" value="STAPHYLOFERRIN A TRANSPORTER"/>
    <property type="match status" value="1"/>
</dbReference>
<keyword evidence="5 6" id="KW-0472">Membrane</keyword>
<sequence length="404" mass="39573">MPSLRHSELIRYLVVAVAMRVANDGAVVGLSLLAFEVLPGTAEPTTIAGFLVAALVAPHLAGPWIASMLAKWRDTRPLLAGAFAGYGVAVAAATVLLGSTAAVFPILAALIAGCAGPFLGGGLTSRLPKDATRALALDSATWGIATAAGPATAAALALTVGTRTAMLIFAGTAVLAGVLALALPAVTGSLTDAPVLRTADVVRLVSRNRLLIRAIAAIGIAGLGMGTLRVAAPLLGLELGRGSAQGGVLIALYGLGSLAGSLLVAARPFKARPDRATGLCLAVMALALAGAAAAPAYWLAQASFVLLGLANGPFLAATLTACVGAAPTEAPAQVLILSSTLRIPAAAAAGVLAGFAGGAGASPILLASAVALVLAAAAASFLRPLPQSPALDAEPAGEPSRCGQ</sequence>
<dbReference type="Proteomes" id="UP000295151">
    <property type="component" value="Unassembled WGS sequence"/>
</dbReference>